<accession>A0AA88T5I6</accession>
<dbReference type="Proteomes" id="UP001187315">
    <property type="component" value="Unassembled WGS sequence"/>
</dbReference>
<protein>
    <submittedName>
        <fullName evidence="1">Uncharacterized protein</fullName>
    </submittedName>
</protein>
<organism evidence="1 2">
    <name type="scientific">Tachysurus vachellii</name>
    <name type="common">Darkbarbel catfish</name>
    <name type="synonym">Pelteobagrus vachellii</name>
    <dbReference type="NCBI Taxonomy" id="175792"/>
    <lineage>
        <taxon>Eukaryota</taxon>
        <taxon>Metazoa</taxon>
        <taxon>Chordata</taxon>
        <taxon>Craniata</taxon>
        <taxon>Vertebrata</taxon>
        <taxon>Euteleostomi</taxon>
        <taxon>Actinopterygii</taxon>
        <taxon>Neopterygii</taxon>
        <taxon>Teleostei</taxon>
        <taxon>Ostariophysi</taxon>
        <taxon>Siluriformes</taxon>
        <taxon>Bagridae</taxon>
        <taxon>Tachysurus</taxon>
    </lineage>
</organism>
<evidence type="ECO:0000313" key="1">
    <source>
        <dbReference type="EMBL" id="KAK2864897.1"/>
    </source>
</evidence>
<dbReference type="EMBL" id="JAVHJS010000003">
    <property type="protein sequence ID" value="KAK2864897.1"/>
    <property type="molecule type" value="Genomic_DNA"/>
</dbReference>
<gene>
    <name evidence="1" type="ORF">Q7C36_004051</name>
</gene>
<reference evidence="1" key="1">
    <citation type="submission" date="2023-08" db="EMBL/GenBank/DDBJ databases">
        <title>Pelteobagrus vachellii genome.</title>
        <authorList>
            <person name="Liu H."/>
        </authorList>
    </citation>
    <scope>NUCLEOTIDE SEQUENCE</scope>
    <source>
        <strain evidence="1">PRFRI_2022a</strain>
        <tissue evidence="1">Muscle</tissue>
    </source>
</reference>
<sequence length="87" mass="10436">MVTMVEIDMYLHRNRGIEQLLRETEKRGREEKKAEEMEMETGVVNTWLEHRCIGKTVIEKRRGFELESGDFTAPRASRYRYKIKTWG</sequence>
<proteinExistence type="predicted"/>
<dbReference type="AlphaFoldDB" id="A0AA88T5I6"/>
<name>A0AA88T5I6_TACVA</name>
<evidence type="ECO:0000313" key="2">
    <source>
        <dbReference type="Proteomes" id="UP001187315"/>
    </source>
</evidence>
<comment type="caution">
    <text evidence="1">The sequence shown here is derived from an EMBL/GenBank/DDBJ whole genome shotgun (WGS) entry which is preliminary data.</text>
</comment>
<keyword evidence="2" id="KW-1185">Reference proteome</keyword>